<dbReference type="SUPFAM" id="SSF51905">
    <property type="entry name" value="FAD/NAD(P)-binding domain"/>
    <property type="match status" value="1"/>
</dbReference>
<dbReference type="PANTHER" id="PTHR43876">
    <property type="entry name" value="UBIQUINONE BIOSYNTHESIS MONOOXYGENASE COQ6, MITOCHONDRIAL"/>
    <property type="match status" value="1"/>
</dbReference>
<keyword evidence="7" id="KW-0503">Monooxygenase</keyword>
<keyword evidence="8" id="KW-1133">Transmembrane helix</keyword>
<evidence type="ECO:0000259" key="9">
    <source>
        <dbReference type="Pfam" id="PF01494"/>
    </source>
</evidence>
<protein>
    <submittedName>
        <fullName evidence="10">2-octaprenyl-6-methoxyphenyl hydroxylase</fullName>
    </submittedName>
</protein>
<dbReference type="GO" id="GO:0071949">
    <property type="term" value="F:FAD binding"/>
    <property type="evidence" value="ECO:0007669"/>
    <property type="project" value="InterPro"/>
</dbReference>
<accession>A0A2P1PT45</accession>
<evidence type="ECO:0000256" key="3">
    <source>
        <dbReference type="ARBA" id="ARBA00005349"/>
    </source>
</evidence>
<organism evidence="10 11">
    <name type="scientific">Ahniella affigens</name>
    <dbReference type="NCBI Taxonomy" id="2021234"/>
    <lineage>
        <taxon>Bacteria</taxon>
        <taxon>Pseudomonadati</taxon>
        <taxon>Pseudomonadota</taxon>
        <taxon>Gammaproteobacteria</taxon>
        <taxon>Lysobacterales</taxon>
        <taxon>Rhodanobacteraceae</taxon>
        <taxon>Ahniella</taxon>
    </lineage>
</organism>
<keyword evidence="6" id="KW-0560">Oxidoreductase</keyword>
<dbReference type="RefSeq" id="WP_106891947.1">
    <property type="nucleotide sequence ID" value="NZ_CP027860.1"/>
</dbReference>
<dbReference type="InterPro" id="IPR002938">
    <property type="entry name" value="FAD-bd"/>
</dbReference>
<dbReference type="EMBL" id="CP027860">
    <property type="protein sequence ID" value="AVP98027.1"/>
    <property type="molecule type" value="Genomic_DNA"/>
</dbReference>
<dbReference type="OrthoDB" id="9769565at2"/>
<evidence type="ECO:0000313" key="11">
    <source>
        <dbReference type="Proteomes" id="UP000241074"/>
    </source>
</evidence>
<dbReference type="PRINTS" id="PR00420">
    <property type="entry name" value="RNGMNOXGNASE"/>
</dbReference>
<comment type="similarity">
    <text evidence="3">Belongs to the UbiH/COQ6 family.</text>
</comment>
<dbReference type="GO" id="GO:0008681">
    <property type="term" value="F:2-octaprenyl-6-methoxyphenol hydroxylase activity"/>
    <property type="evidence" value="ECO:0007669"/>
    <property type="project" value="TreeGrafter"/>
</dbReference>
<evidence type="ECO:0000256" key="6">
    <source>
        <dbReference type="ARBA" id="ARBA00023002"/>
    </source>
</evidence>
<name>A0A2P1PT45_9GAMM</name>
<dbReference type="InterPro" id="IPR036188">
    <property type="entry name" value="FAD/NAD-bd_sf"/>
</dbReference>
<feature type="transmembrane region" description="Helical" evidence="8">
    <location>
        <begin position="6"/>
        <end position="24"/>
    </location>
</feature>
<evidence type="ECO:0000256" key="8">
    <source>
        <dbReference type="SAM" id="Phobius"/>
    </source>
</evidence>
<gene>
    <name evidence="10" type="ORF">C7S18_12815</name>
</gene>
<dbReference type="GO" id="GO:0006744">
    <property type="term" value="P:ubiquinone biosynthetic process"/>
    <property type="evidence" value="ECO:0007669"/>
    <property type="project" value="UniProtKB-UniPathway"/>
</dbReference>
<reference evidence="10 11" key="1">
    <citation type="submission" date="2018-03" db="EMBL/GenBank/DDBJ databases">
        <title>Ahniella affigens gen. nov., sp. nov., a gammaproteobacterium isolated from sandy soil near a stream.</title>
        <authorList>
            <person name="Ko Y."/>
            <person name="Kim J.-H."/>
        </authorList>
    </citation>
    <scope>NUCLEOTIDE SEQUENCE [LARGE SCALE GENOMIC DNA]</scope>
    <source>
        <strain evidence="10 11">D13</strain>
    </source>
</reference>
<sequence>MEHADVVIVGSGLVGASLAIALAGSGRRVVQIEANAEAKLSSRWDERHFVLGEASRLALSDIGVWPEIQIKSPITRILANRAGEFGRLEFRAEDYHVPALGYTVPASQLHTALRAGLTAAAERGLTRWQPAKVLAFDTSEQDVCVVVQREGEVVQLRADLLVAADGMHSALRAMAGIEVAERDYQQTAIVAALRPETPHPGLAYERLTRSGPLAVLPVDDSRSGLIYTVPSAEAEAVLALSDADFLTRLRGDLRDRLGRWRGVGLRQPWPLKLVLAERLISQRLVLIGNAAQSIHPLGAQGFNLGLRDAMALADVLTESPGDAGAVARLQTYAERRRRDRNETVAMSHGLVQTSSAESTGHHVSRFLAMTALAHVPLLKQRLALGAMGFR</sequence>
<proteinExistence type="inferred from homology"/>
<dbReference type="AlphaFoldDB" id="A0A2P1PT45"/>
<evidence type="ECO:0000313" key="10">
    <source>
        <dbReference type="EMBL" id="AVP98027.1"/>
    </source>
</evidence>
<keyword evidence="11" id="KW-1185">Reference proteome</keyword>
<dbReference type="NCBIfam" id="TIGR01988">
    <property type="entry name" value="Ubi-OHases"/>
    <property type="match status" value="1"/>
</dbReference>
<dbReference type="Pfam" id="PF01494">
    <property type="entry name" value="FAD_binding_3"/>
    <property type="match status" value="1"/>
</dbReference>
<keyword evidence="4" id="KW-0285">Flavoprotein</keyword>
<dbReference type="PANTHER" id="PTHR43876:SF8">
    <property type="entry name" value="2-OCTAPRENYL-6-METHOXYPHENOL HYDROXYLASE"/>
    <property type="match status" value="1"/>
</dbReference>
<evidence type="ECO:0000256" key="5">
    <source>
        <dbReference type="ARBA" id="ARBA00022827"/>
    </source>
</evidence>
<dbReference type="KEGG" id="xba:C7S18_12815"/>
<dbReference type="Gene3D" id="3.50.50.60">
    <property type="entry name" value="FAD/NAD(P)-binding domain"/>
    <property type="match status" value="2"/>
</dbReference>
<evidence type="ECO:0000256" key="1">
    <source>
        <dbReference type="ARBA" id="ARBA00001974"/>
    </source>
</evidence>
<feature type="domain" description="FAD-binding" evidence="9">
    <location>
        <begin position="4"/>
        <end position="341"/>
    </location>
</feature>
<comment type="pathway">
    <text evidence="2">Cofactor biosynthesis; ubiquinone biosynthesis.</text>
</comment>
<dbReference type="InterPro" id="IPR051205">
    <property type="entry name" value="UbiH/COQ6_monooxygenase"/>
</dbReference>
<dbReference type="InterPro" id="IPR010971">
    <property type="entry name" value="UbiH/COQ6"/>
</dbReference>
<keyword evidence="8" id="KW-0812">Transmembrane</keyword>
<evidence type="ECO:0000256" key="2">
    <source>
        <dbReference type="ARBA" id="ARBA00004749"/>
    </source>
</evidence>
<reference evidence="10 11" key="2">
    <citation type="submission" date="2018-03" db="EMBL/GenBank/DDBJ databases">
        <authorList>
            <person name="Keele B.F."/>
        </authorList>
    </citation>
    <scope>NUCLEOTIDE SEQUENCE [LARGE SCALE GENOMIC DNA]</scope>
    <source>
        <strain evidence="10 11">D13</strain>
    </source>
</reference>
<dbReference type="Proteomes" id="UP000241074">
    <property type="component" value="Chromosome"/>
</dbReference>
<keyword evidence="8" id="KW-0472">Membrane</keyword>
<evidence type="ECO:0000256" key="7">
    <source>
        <dbReference type="ARBA" id="ARBA00023033"/>
    </source>
</evidence>
<dbReference type="UniPathway" id="UPA00232"/>
<keyword evidence="5" id="KW-0274">FAD</keyword>
<comment type="cofactor">
    <cofactor evidence="1">
        <name>FAD</name>
        <dbReference type="ChEBI" id="CHEBI:57692"/>
    </cofactor>
</comment>
<evidence type="ECO:0000256" key="4">
    <source>
        <dbReference type="ARBA" id="ARBA00022630"/>
    </source>
</evidence>